<evidence type="ECO:0000313" key="2">
    <source>
        <dbReference type="EMBL" id="MDC7228514.1"/>
    </source>
</evidence>
<comment type="caution">
    <text evidence="2">The sequence shown here is derived from an EMBL/GenBank/DDBJ whole genome shotgun (WGS) entry which is preliminary data.</text>
</comment>
<evidence type="ECO:0000313" key="3">
    <source>
        <dbReference type="Proteomes" id="UP001221217"/>
    </source>
</evidence>
<protein>
    <submittedName>
        <fullName evidence="2">MarR family transcriptional regulator</fullName>
    </submittedName>
</protein>
<dbReference type="InterPro" id="IPR039422">
    <property type="entry name" value="MarR/SlyA-like"/>
</dbReference>
<dbReference type="GO" id="GO:0003700">
    <property type="term" value="F:DNA-binding transcription factor activity"/>
    <property type="evidence" value="ECO:0007669"/>
    <property type="project" value="InterPro"/>
</dbReference>
<dbReference type="InterPro" id="IPR036390">
    <property type="entry name" value="WH_DNA-bd_sf"/>
</dbReference>
<dbReference type="PROSITE" id="PS50995">
    <property type="entry name" value="HTH_MARR_2"/>
    <property type="match status" value="1"/>
</dbReference>
<accession>A0AAJ1MPW5</accession>
<dbReference type="Proteomes" id="UP001221217">
    <property type="component" value="Unassembled WGS sequence"/>
</dbReference>
<dbReference type="InterPro" id="IPR036388">
    <property type="entry name" value="WH-like_DNA-bd_sf"/>
</dbReference>
<dbReference type="AlphaFoldDB" id="A0AAJ1MPW5"/>
<reference evidence="2 3" key="1">
    <citation type="submission" date="2022-12" db="EMBL/GenBank/DDBJ databases">
        <title>Metagenome assembled genome from gulf of manar.</title>
        <authorList>
            <person name="Kohli P."/>
            <person name="Pk S."/>
            <person name="Venkata Ramana C."/>
            <person name="Sasikala C."/>
        </authorList>
    </citation>
    <scope>NUCLEOTIDE SEQUENCE [LARGE SCALE GENOMIC DNA]</scope>
    <source>
        <strain evidence="2">JB008</strain>
    </source>
</reference>
<dbReference type="EMBL" id="JAQQAL010000049">
    <property type="protein sequence ID" value="MDC7228514.1"/>
    <property type="molecule type" value="Genomic_DNA"/>
</dbReference>
<dbReference type="PANTHER" id="PTHR33164:SF43">
    <property type="entry name" value="HTH-TYPE TRANSCRIPTIONAL REPRESSOR YETL"/>
    <property type="match status" value="1"/>
</dbReference>
<dbReference type="PRINTS" id="PR00598">
    <property type="entry name" value="HTHMARR"/>
</dbReference>
<proteinExistence type="predicted"/>
<dbReference type="SMART" id="SM00347">
    <property type="entry name" value="HTH_MARR"/>
    <property type="match status" value="1"/>
</dbReference>
<sequence>MDFLPANIQVFYFFQNLSEEIKSELSKGAEGFSPTEIDILINLGSPLRMNELAKAVYCLPTNITALVVKLENDSFVERKRSTQDKRVIEVALTEKGLESRQKIIDRISAVIREKSPLNDDDYNKIMEMILNNMSR</sequence>
<evidence type="ECO:0000259" key="1">
    <source>
        <dbReference type="PROSITE" id="PS50995"/>
    </source>
</evidence>
<dbReference type="SUPFAM" id="SSF46785">
    <property type="entry name" value="Winged helix' DNA-binding domain"/>
    <property type="match status" value="1"/>
</dbReference>
<dbReference type="InterPro" id="IPR000835">
    <property type="entry name" value="HTH_MarR-typ"/>
</dbReference>
<organism evidence="2 3">
    <name type="scientific">Candidatus Thalassospirochaeta sargassi</name>
    <dbReference type="NCBI Taxonomy" id="3119039"/>
    <lineage>
        <taxon>Bacteria</taxon>
        <taxon>Pseudomonadati</taxon>
        <taxon>Spirochaetota</taxon>
        <taxon>Spirochaetia</taxon>
        <taxon>Spirochaetales</taxon>
        <taxon>Spirochaetaceae</taxon>
        <taxon>Candidatus Thalassospirochaeta</taxon>
    </lineage>
</organism>
<gene>
    <name evidence="2" type="ORF">PQJ61_17265</name>
</gene>
<dbReference type="Gene3D" id="1.10.10.10">
    <property type="entry name" value="Winged helix-like DNA-binding domain superfamily/Winged helix DNA-binding domain"/>
    <property type="match status" value="1"/>
</dbReference>
<dbReference type="PANTHER" id="PTHR33164">
    <property type="entry name" value="TRANSCRIPTIONAL REGULATOR, MARR FAMILY"/>
    <property type="match status" value="1"/>
</dbReference>
<dbReference type="Pfam" id="PF01047">
    <property type="entry name" value="MarR"/>
    <property type="match status" value="1"/>
</dbReference>
<dbReference type="GO" id="GO:0006950">
    <property type="term" value="P:response to stress"/>
    <property type="evidence" value="ECO:0007669"/>
    <property type="project" value="TreeGrafter"/>
</dbReference>
<feature type="domain" description="HTH marR-type" evidence="1">
    <location>
        <begin position="1"/>
        <end position="134"/>
    </location>
</feature>
<name>A0AAJ1MPW5_9SPIO</name>